<dbReference type="SUPFAM" id="SSF53098">
    <property type="entry name" value="Ribonuclease H-like"/>
    <property type="match status" value="1"/>
</dbReference>
<feature type="domain" description="HAT C-terminal dimerisation" evidence="3">
    <location>
        <begin position="581"/>
        <end position="652"/>
    </location>
</feature>
<dbReference type="Pfam" id="PF05699">
    <property type="entry name" value="Dimer_Tnp_hAT"/>
    <property type="match status" value="1"/>
</dbReference>
<keyword evidence="5" id="KW-1185">Reference proteome</keyword>
<evidence type="ECO:0000259" key="2">
    <source>
        <dbReference type="Pfam" id="PF04937"/>
    </source>
</evidence>
<organism evidence="4 5">
    <name type="scientific">Cuscuta epithymum</name>
    <dbReference type="NCBI Taxonomy" id="186058"/>
    <lineage>
        <taxon>Eukaryota</taxon>
        <taxon>Viridiplantae</taxon>
        <taxon>Streptophyta</taxon>
        <taxon>Embryophyta</taxon>
        <taxon>Tracheophyta</taxon>
        <taxon>Spermatophyta</taxon>
        <taxon>Magnoliopsida</taxon>
        <taxon>eudicotyledons</taxon>
        <taxon>Gunneridae</taxon>
        <taxon>Pentapetalae</taxon>
        <taxon>asterids</taxon>
        <taxon>lamiids</taxon>
        <taxon>Solanales</taxon>
        <taxon>Convolvulaceae</taxon>
        <taxon>Cuscuteae</taxon>
        <taxon>Cuscuta</taxon>
        <taxon>Cuscuta subgen. Cuscuta</taxon>
    </lineage>
</organism>
<dbReference type="InterPro" id="IPR008906">
    <property type="entry name" value="HATC_C_dom"/>
</dbReference>
<sequence>MEENTPVDENQLICDSGDVGWKTGVLVDPNNPNVVRCILCEKITKAGINRHKFHIAGIKGRGVKPCPNASDEQKKLCYKALEENKSQKLEKILRHARLRDDVIMTAHISEEEETHASEEGSRKRPFSALGPLDKFTRQINITDESTSASKKMKQQNINDLIDKKRVLEVHQYLCRWVYEAGIPFNSINCDSFKMFVEALGRYGPGYTPPSQYQLRETLLKAEVERTKEMLKKQEEEWKANGCSVMTDAWTDGRKRSIMNLCVNCKLGTTFLSSKDTKDDSHTGEYIFEYVDRCIQEIGEENVVQVVTDNASNNMAAASFLSLKRPKIFWTSCGTHTINLMLEAISKLPNFKGVIQRAKSFTVFIYAHHKTLALMRKFTQREIVRPGVTRFASSFLTLQSLLEKKQELKSLVTSLEWDNTKLSKTVKGKEAYETIIRNQFWDSVELCLRVFTPLVKVLRLVDGDDKPSMGFAYGELLRAKEDIKDLLKKECDYLPILYIIDSRSEDRLDSPLHTSGYLLNPYYFFKSPSIKDDHLITSNLITCVEKFFPNEEMQHHEVNVELQKYTKKEGAFGRKLAVNGCKNNDSSYNPVSWWDFYGNETPHLKFMAKRILGLTTSSSGCERNWSTFEGIHTKKRNRLDATRMQNLVYVQFNARLANRKRKKDKLEAFDATNAQGWIVDGCDDDDDVTNAEISGASTNGENEIREPDEEDFESDGEEAIMDEEDYE</sequence>
<reference evidence="4" key="1">
    <citation type="submission" date="2022-07" db="EMBL/GenBank/DDBJ databases">
        <authorList>
            <person name="Macas J."/>
            <person name="Novak P."/>
            <person name="Neumann P."/>
        </authorList>
    </citation>
    <scope>NUCLEOTIDE SEQUENCE</scope>
</reference>
<dbReference type="InterPro" id="IPR007021">
    <property type="entry name" value="DUF659"/>
</dbReference>
<evidence type="ECO:0000313" key="5">
    <source>
        <dbReference type="Proteomes" id="UP001152523"/>
    </source>
</evidence>
<evidence type="ECO:0000313" key="4">
    <source>
        <dbReference type="EMBL" id="CAH9123996.1"/>
    </source>
</evidence>
<feature type="region of interest" description="Disordered" evidence="1">
    <location>
        <begin position="681"/>
        <end position="726"/>
    </location>
</feature>
<dbReference type="AlphaFoldDB" id="A0AAV0EJE3"/>
<name>A0AAV0EJE3_9ASTE</name>
<feature type="domain" description="DUF659" evidence="2">
    <location>
        <begin position="209"/>
        <end position="359"/>
    </location>
</feature>
<dbReference type="Pfam" id="PF04937">
    <property type="entry name" value="DUF659"/>
    <property type="match status" value="1"/>
</dbReference>
<proteinExistence type="predicted"/>
<feature type="compositionally biased region" description="Polar residues" evidence="1">
    <location>
        <begin position="690"/>
        <end position="700"/>
    </location>
</feature>
<dbReference type="GO" id="GO:0046983">
    <property type="term" value="F:protein dimerization activity"/>
    <property type="evidence" value="ECO:0007669"/>
    <property type="project" value="InterPro"/>
</dbReference>
<dbReference type="Proteomes" id="UP001152523">
    <property type="component" value="Unassembled WGS sequence"/>
</dbReference>
<gene>
    <name evidence="4" type="ORF">CEPIT_LOCUS25653</name>
</gene>
<accession>A0AAV0EJE3</accession>
<evidence type="ECO:0000256" key="1">
    <source>
        <dbReference type="SAM" id="MobiDB-lite"/>
    </source>
</evidence>
<dbReference type="EMBL" id="CAMAPF010000933">
    <property type="protein sequence ID" value="CAH9123996.1"/>
    <property type="molecule type" value="Genomic_DNA"/>
</dbReference>
<feature type="compositionally biased region" description="Acidic residues" evidence="1">
    <location>
        <begin position="705"/>
        <end position="726"/>
    </location>
</feature>
<evidence type="ECO:0000259" key="3">
    <source>
        <dbReference type="Pfam" id="PF05699"/>
    </source>
</evidence>
<dbReference type="InterPro" id="IPR012337">
    <property type="entry name" value="RNaseH-like_sf"/>
</dbReference>
<protein>
    <submittedName>
        <fullName evidence="4">Uncharacterized protein</fullName>
    </submittedName>
</protein>
<comment type="caution">
    <text evidence="4">The sequence shown here is derived from an EMBL/GenBank/DDBJ whole genome shotgun (WGS) entry which is preliminary data.</text>
</comment>
<dbReference type="PANTHER" id="PTHR32166:SF74">
    <property type="entry name" value="OS05G0256350 PROTEIN"/>
    <property type="match status" value="1"/>
</dbReference>
<dbReference type="PANTHER" id="PTHR32166">
    <property type="entry name" value="OSJNBA0013A04.12 PROTEIN"/>
    <property type="match status" value="1"/>
</dbReference>